<evidence type="ECO:0000313" key="2">
    <source>
        <dbReference type="Proteomes" id="UP001595844"/>
    </source>
</evidence>
<gene>
    <name evidence="1" type="ORF">ACFO5K_20020</name>
</gene>
<reference evidence="2" key="1">
    <citation type="journal article" date="2019" name="Int. J. Syst. Evol. Microbiol.">
        <title>The Global Catalogue of Microorganisms (GCM) 10K type strain sequencing project: providing services to taxonomists for standard genome sequencing and annotation.</title>
        <authorList>
            <consortium name="The Broad Institute Genomics Platform"/>
            <consortium name="The Broad Institute Genome Sequencing Center for Infectious Disease"/>
            <person name="Wu L."/>
            <person name="Ma J."/>
        </authorList>
    </citation>
    <scope>NUCLEOTIDE SEQUENCE [LARGE SCALE GENOMIC DNA]</scope>
    <source>
        <strain evidence="2">IBRC-M 10490</strain>
    </source>
</reference>
<dbReference type="Gene3D" id="3.10.450.50">
    <property type="match status" value="1"/>
</dbReference>
<protein>
    <submittedName>
        <fullName evidence="1">Nuclear transport factor 2 family protein</fullName>
    </submittedName>
</protein>
<comment type="caution">
    <text evidence="1">The sequence shown here is derived from an EMBL/GenBank/DDBJ whole genome shotgun (WGS) entry which is preliminary data.</text>
</comment>
<accession>A0ABV8VNY8</accession>
<organism evidence="1 2">
    <name type="scientific">Nocardia halotolerans</name>
    <dbReference type="NCBI Taxonomy" id="1755878"/>
    <lineage>
        <taxon>Bacteria</taxon>
        <taxon>Bacillati</taxon>
        <taxon>Actinomycetota</taxon>
        <taxon>Actinomycetes</taxon>
        <taxon>Mycobacteriales</taxon>
        <taxon>Nocardiaceae</taxon>
        <taxon>Nocardia</taxon>
    </lineage>
</organism>
<name>A0ABV8VNY8_9NOCA</name>
<dbReference type="EMBL" id="JBHSDL010000025">
    <property type="protein sequence ID" value="MFC4376385.1"/>
    <property type="molecule type" value="Genomic_DNA"/>
</dbReference>
<proteinExistence type="predicted"/>
<dbReference type="Proteomes" id="UP001595844">
    <property type="component" value="Unassembled WGS sequence"/>
</dbReference>
<dbReference type="RefSeq" id="WP_378565031.1">
    <property type="nucleotide sequence ID" value="NZ_JBHSDL010000025.1"/>
</dbReference>
<sequence length="105" mass="11295">MSATAKLDPVVEVFVDALNAQDADRFYGVLAEDATMSDNGVEHNIAPWADAEIFSSNGHLEVDTVEQDGLAFAADFTNSRGGSLPTTWRFVVDNGLISRFETGQA</sequence>
<evidence type="ECO:0000313" key="1">
    <source>
        <dbReference type="EMBL" id="MFC4376385.1"/>
    </source>
</evidence>
<dbReference type="InterPro" id="IPR032710">
    <property type="entry name" value="NTF2-like_dom_sf"/>
</dbReference>
<keyword evidence="2" id="KW-1185">Reference proteome</keyword>
<dbReference type="SUPFAM" id="SSF54427">
    <property type="entry name" value="NTF2-like"/>
    <property type="match status" value="1"/>
</dbReference>